<dbReference type="SUPFAM" id="SSF117281">
    <property type="entry name" value="Kelch motif"/>
    <property type="match status" value="1"/>
</dbReference>
<name>V4MRH8_EUTSA</name>
<dbReference type="InterPro" id="IPR015915">
    <property type="entry name" value="Kelch-typ_b-propeller"/>
</dbReference>
<accession>V4MRH8</accession>
<dbReference type="AlphaFoldDB" id="V4MRH8"/>
<keyword evidence="2" id="KW-1185">Reference proteome</keyword>
<gene>
    <name evidence="1" type="ORF">EUTSA_v10009591mg</name>
</gene>
<sequence length="151" mass="17677">MMHDISVHKFNGTYKPIWLYNNSDGLSLNNNATTTTCEVFDFTTNAWRYIVNSKAPFLHGSSDQDIIMCNLDDRLCVSEKIWSNQLIWSFDSDHKTWKKTYSIDLDITSSWVGNPSLHSRHLQFWTRIRYSYTSELSPFAICYFLSLISVR</sequence>
<organism evidence="1 2">
    <name type="scientific">Eutrema salsugineum</name>
    <name type="common">Saltwater cress</name>
    <name type="synonym">Sisymbrium salsugineum</name>
    <dbReference type="NCBI Taxonomy" id="72664"/>
    <lineage>
        <taxon>Eukaryota</taxon>
        <taxon>Viridiplantae</taxon>
        <taxon>Streptophyta</taxon>
        <taxon>Embryophyta</taxon>
        <taxon>Tracheophyta</taxon>
        <taxon>Spermatophyta</taxon>
        <taxon>Magnoliopsida</taxon>
        <taxon>eudicotyledons</taxon>
        <taxon>Gunneridae</taxon>
        <taxon>Pentapetalae</taxon>
        <taxon>rosids</taxon>
        <taxon>malvids</taxon>
        <taxon>Brassicales</taxon>
        <taxon>Brassicaceae</taxon>
        <taxon>Eutremeae</taxon>
        <taxon>Eutrema</taxon>
    </lineage>
</organism>
<proteinExistence type="predicted"/>
<dbReference type="Proteomes" id="UP000030689">
    <property type="component" value="Unassembled WGS sequence"/>
</dbReference>
<evidence type="ECO:0000313" key="1">
    <source>
        <dbReference type="EMBL" id="ESQ34366.1"/>
    </source>
</evidence>
<evidence type="ECO:0000313" key="2">
    <source>
        <dbReference type="Proteomes" id="UP000030689"/>
    </source>
</evidence>
<evidence type="ECO:0008006" key="3">
    <source>
        <dbReference type="Google" id="ProtNLM"/>
    </source>
</evidence>
<dbReference type="EMBL" id="KI517683">
    <property type="protein sequence ID" value="ESQ34366.1"/>
    <property type="molecule type" value="Genomic_DNA"/>
</dbReference>
<dbReference type="Gramene" id="ESQ34366">
    <property type="protein sequence ID" value="ESQ34366"/>
    <property type="gene ID" value="EUTSA_v10009591mg"/>
</dbReference>
<reference evidence="1 2" key="1">
    <citation type="journal article" date="2013" name="Front. Plant Sci.">
        <title>The Reference Genome of the Halophytic Plant Eutrema salsugineum.</title>
        <authorList>
            <person name="Yang R."/>
            <person name="Jarvis D.E."/>
            <person name="Chen H."/>
            <person name="Beilstein M.A."/>
            <person name="Grimwood J."/>
            <person name="Jenkins J."/>
            <person name="Shu S."/>
            <person name="Prochnik S."/>
            <person name="Xin M."/>
            <person name="Ma C."/>
            <person name="Schmutz J."/>
            <person name="Wing R.A."/>
            <person name="Mitchell-Olds T."/>
            <person name="Schumaker K.S."/>
            <person name="Wang X."/>
        </authorList>
    </citation>
    <scope>NUCLEOTIDE SEQUENCE [LARGE SCALE GENOMIC DNA]</scope>
</reference>
<dbReference type="KEGG" id="eus:EUTSA_v10009591mg"/>
<protein>
    <recommendedName>
        <fullName evidence="3">F-box associated domain-containing protein</fullName>
    </recommendedName>
</protein>